<dbReference type="EMBL" id="QZEW01000025">
    <property type="protein sequence ID" value="RJL18335.1"/>
    <property type="molecule type" value="Genomic_DNA"/>
</dbReference>
<comment type="caution">
    <text evidence="1">The sequence shown here is derived from an EMBL/GenBank/DDBJ whole genome shotgun (WGS) entry which is preliminary data.</text>
</comment>
<proteinExistence type="predicted"/>
<reference evidence="2" key="1">
    <citation type="submission" date="2018-09" db="EMBL/GenBank/DDBJ databases">
        <title>Paracoccus onubensis nov. sp. a moderate halophilic bacterium isolated from Gruta de las Maravillas (Aracena, Spain).</title>
        <authorList>
            <person name="Jurado V."/>
            <person name="Gutierrez-Patricio S."/>
            <person name="Gonzalez-Pimentel J.L."/>
            <person name="Miller A.Z."/>
            <person name="Laiz L."/>
            <person name="Saiz-Jimenez C."/>
        </authorList>
    </citation>
    <scope>NUCLEOTIDE SEQUENCE [LARGE SCALE GENOMIC DNA]</scope>
    <source>
        <strain evidence="2">DSM 26381</strain>
    </source>
</reference>
<protein>
    <recommendedName>
        <fullName evidence="3">Flagellar biosynthesis protein FlgL</fullName>
    </recommendedName>
</protein>
<dbReference type="SUPFAM" id="SSF64518">
    <property type="entry name" value="Phase 1 flagellin"/>
    <property type="match status" value="1"/>
</dbReference>
<keyword evidence="2" id="KW-1185">Reference proteome</keyword>
<dbReference type="Proteomes" id="UP000283587">
    <property type="component" value="Unassembled WGS sequence"/>
</dbReference>
<name>A0A419A8F3_9RHOB</name>
<dbReference type="Gene3D" id="1.20.1330.10">
    <property type="entry name" value="f41 fragment of flagellin, N-terminal domain"/>
    <property type="match status" value="1"/>
</dbReference>
<organism evidence="1 2">
    <name type="scientific">Paracoccus siganidrum</name>
    <dbReference type="NCBI Taxonomy" id="1276757"/>
    <lineage>
        <taxon>Bacteria</taxon>
        <taxon>Pseudomonadati</taxon>
        <taxon>Pseudomonadota</taxon>
        <taxon>Alphaproteobacteria</taxon>
        <taxon>Rhodobacterales</taxon>
        <taxon>Paracoccaceae</taxon>
        <taxon>Paracoccus</taxon>
    </lineage>
</organism>
<dbReference type="RefSeq" id="WP_119897543.1">
    <property type="nucleotide sequence ID" value="NZ_QNRC01000018.1"/>
</dbReference>
<sequence>MSIYSVGDQARALALQSAAGRLKTTLNVLTEELASGEVSDIGQRVLGNTQSLRAIEDKISVAEEFHRISVEADGLAKMMGAALDSIQSVSSNIAINLINEPVGESASLLLERSGQVAKNLDLIVTRLNTSFGSYHVFSGTATDQPPLMSGPEILDIIQGMISGLTIASDIVQAVSDWFDSPSGSGGFLDIAYRGNDDGRQFMVSEGRVVVLDVNAGAPEIRDTLKGMAISSLVSRGVLSTDVSQQRELMRLGGGIIYDSDPLLISAQAKIGHFAQSIERNIAENSTLSDSLKISRNDIRSANPYETSLALSDVESRLQALYAVTNRLSKLKLVDYVR</sequence>
<evidence type="ECO:0000313" key="1">
    <source>
        <dbReference type="EMBL" id="RJL18335.1"/>
    </source>
</evidence>
<gene>
    <name evidence="1" type="ORF">D3P05_07435</name>
</gene>
<evidence type="ECO:0000313" key="2">
    <source>
        <dbReference type="Proteomes" id="UP000283587"/>
    </source>
</evidence>
<dbReference type="OrthoDB" id="7312911at2"/>
<accession>A0A419A8F3</accession>
<evidence type="ECO:0008006" key="3">
    <source>
        <dbReference type="Google" id="ProtNLM"/>
    </source>
</evidence>
<dbReference type="AlphaFoldDB" id="A0A419A8F3"/>